<dbReference type="GO" id="GO:0004930">
    <property type="term" value="F:G protein-coupled receptor activity"/>
    <property type="evidence" value="ECO:0007669"/>
    <property type="project" value="UniProtKB-KW"/>
</dbReference>
<evidence type="ECO:0000259" key="11">
    <source>
        <dbReference type="PROSITE" id="PS50262"/>
    </source>
</evidence>
<keyword evidence="7" id="KW-0675">Receptor</keyword>
<dbReference type="InterPro" id="IPR000276">
    <property type="entry name" value="GPCR_Rhodpsn"/>
</dbReference>
<evidence type="ECO:0000256" key="3">
    <source>
        <dbReference type="ARBA" id="ARBA00022692"/>
    </source>
</evidence>
<feature type="region of interest" description="Disordered" evidence="9">
    <location>
        <begin position="1"/>
        <end position="21"/>
    </location>
</feature>
<dbReference type="SUPFAM" id="SSF81321">
    <property type="entry name" value="Family A G protein-coupled receptor-like"/>
    <property type="match status" value="1"/>
</dbReference>
<feature type="region of interest" description="Disordered" evidence="9">
    <location>
        <begin position="301"/>
        <end position="332"/>
    </location>
</feature>
<evidence type="ECO:0000256" key="5">
    <source>
        <dbReference type="ARBA" id="ARBA00023040"/>
    </source>
</evidence>
<feature type="transmembrane region" description="Helical" evidence="10">
    <location>
        <begin position="381"/>
        <end position="400"/>
    </location>
</feature>
<dbReference type="Pfam" id="PF00001">
    <property type="entry name" value="7tm_1"/>
    <property type="match status" value="1"/>
</dbReference>
<dbReference type="AlphaFoldDB" id="A0A913ZQE4"/>
<evidence type="ECO:0000313" key="13">
    <source>
        <dbReference type="Proteomes" id="UP000887568"/>
    </source>
</evidence>
<feature type="compositionally biased region" description="Basic and acidic residues" evidence="9">
    <location>
        <begin position="302"/>
        <end position="318"/>
    </location>
</feature>
<feature type="transmembrane region" description="Helical" evidence="10">
    <location>
        <begin position="29"/>
        <end position="52"/>
    </location>
</feature>
<dbReference type="PANTHER" id="PTHR24228:SF59">
    <property type="entry name" value="NEUROPEPTIDE RECEPTOR 15"/>
    <property type="match status" value="1"/>
</dbReference>
<evidence type="ECO:0000256" key="10">
    <source>
        <dbReference type="SAM" id="Phobius"/>
    </source>
</evidence>
<evidence type="ECO:0000256" key="9">
    <source>
        <dbReference type="SAM" id="MobiDB-lite"/>
    </source>
</evidence>
<keyword evidence="6 10" id="KW-0472">Membrane</keyword>
<feature type="transmembrane region" description="Helical" evidence="10">
    <location>
        <begin position="97"/>
        <end position="123"/>
    </location>
</feature>
<feature type="domain" description="G-protein coupled receptors family 1 profile" evidence="11">
    <location>
        <begin position="45"/>
        <end position="397"/>
    </location>
</feature>
<keyword evidence="13" id="KW-1185">Reference proteome</keyword>
<dbReference type="Proteomes" id="UP000887568">
    <property type="component" value="Unplaced"/>
</dbReference>
<feature type="transmembrane region" description="Helical" evidence="10">
    <location>
        <begin position="64"/>
        <end position="85"/>
    </location>
</feature>
<dbReference type="Gene3D" id="1.20.1070.10">
    <property type="entry name" value="Rhodopsin 7-helix transmembrane proteins"/>
    <property type="match status" value="1"/>
</dbReference>
<dbReference type="SMART" id="SM01381">
    <property type="entry name" value="7TM_GPCR_Srsx"/>
    <property type="match status" value="1"/>
</dbReference>
<dbReference type="GO" id="GO:0005886">
    <property type="term" value="C:plasma membrane"/>
    <property type="evidence" value="ECO:0007669"/>
    <property type="project" value="UniProtKB-SubCell"/>
</dbReference>
<reference evidence="12" key="1">
    <citation type="submission" date="2022-11" db="UniProtKB">
        <authorList>
            <consortium name="EnsemblMetazoa"/>
        </authorList>
    </citation>
    <scope>IDENTIFICATION</scope>
</reference>
<organism evidence="12 13">
    <name type="scientific">Patiria miniata</name>
    <name type="common">Bat star</name>
    <name type="synonym">Asterina miniata</name>
    <dbReference type="NCBI Taxonomy" id="46514"/>
    <lineage>
        <taxon>Eukaryota</taxon>
        <taxon>Metazoa</taxon>
        <taxon>Echinodermata</taxon>
        <taxon>Eleutherozoa</taxon>
        <taxon>Asterozoa</taxon>
        <taxon>Asteroidea</taxon>
        <taxon>Valvatacea</taxon>
        <taxon>Valvatida</taxon>
        <taxon>Asterinidae</taxon>
        <taxon>Patiria</taxon>
    </lineage>
</organism>
<dbReference type="PRINTS" id="PR00237">
    <property type="entry name" value="GPCRRHODOPSN"/>
</dbReference>
<keyword evidence="8" id="KW-0807">Transducer</keyword>
<keyword evidence="4 10" id="KW-1133">Transmembrane helix</keyword>
<dbReference type="CDD" id="cd00637">
    <property type="entry name" value="7tm_classA_rhodopsin-like"/>
    <property type="match status" value="1"/>
</dbReference>
<evidence type="ECO:0000256" key="8">
    <source>
        <dbReference type="ARBA" id="ARBA00023224"/>
    </source>
</evidence>
<feature type="transmembrane region" description="Helical" evidence="10">
    <location>
        <begin position="178"/>
        <end position="202"/>
    </location>
</feature>
<evidence type="ECO:0000256" key="1">
    <source>
        <dbReference type="ARBA" id="ARBA00004651"/>
    </source>
</evidence>
<evidence type="ECO:0000256" key="2">
    <source>
        <dbReference type="ARBA" id="ARBA00022475"/>
    </source>
</evidence>
<dbReference type="PANTHER" id="PTHR24228">
    <property type="entry name" value="B2 BRADYKININ RECEPTOR/ANGIOTENSIN II RECEPTOR"/>
    <property type="match status" value="1"/>
</dbReference>
<proteinExistence type="predicted"/>
<evidence type="ECO:0000256" key="4">
    <source>
        <dbReference type="ARBA" id="ARBA00022989"/>
    </source>
</evidence>
<keyword evidence="2" id="KW-1003">Cell membrane</keyword>
<evidence type="ECO:0000256" key="6">
    <source>
        <dbReference type="ARBA" id="ARBA00023136"/>
    </source>
</evidence>
<protein>
    <recommendedName>
        <fullName evidence="11">G-protein coupled receptors family 1 profile domain-containing protein</fullName>
    </recommendedName>
</protein>
<dbReference type="InterPro" id="IPR017452">
    <property type="entry name" value="GPCR_Rhodpsn_7TM"/>
</dbReference>
<name>A0A913ZQE4_PATMI</name>
<keyword evidence="5" id="KW-0297">G-protein coupled receptor</keyword>
<accession>A0A913ZQE4</accession>
<dbReference type="PROSITE" id="PS50262">
    <property type="entry name" value="G_PROTEIN_RECEP_F1_2"/>
    <property type="match status" value="1"/>
</dbReference>
<dbReference type="RefSeq" id="XP_038053917.1">
    <property type="nucleotide sequence ID" value="XM_038197989.1"/>
</dbReference>
<dbReference type="GeneID" id="119726333"/>
<feature type="transmembrane region" description="Helical" evidence="10">
    <location>
        <begin position="344"/>
        <end position="361"/>
    </location>
</feature>
<dbReference type="OMA" id="ICPANVV"/>
<evidence type="ECO:0000256" key="7">
    <source>
        <dbReference type="ARBA" id="ARBA00023170"/>
    </source>
</evidence>
<feature type="transmembrane region" description="Helical" evidence="10">
    <location>
        <begin position="144"/>
        <end position="166"/>
    </location>
</feature>
<comment type="subcellular location">
    <subcellularLocation>
        <location evidence="1">Cell membrane</location>
        <topology evidence="1">Multi-pass membrane protein</topology>
    </subcellularLocation>
</comment>
<keyword evidence="3 10" id="KW-0812">Transmembrane</keyword>
<evidence type="ECO:0000313" key="12">
    <source>
        <dbReference type="EnsemblMetazoa" id="XP_038053917.1"/>
    </source>
</evidence>
<dbReference type="EnsemblMetazoa" id="XM_038197989.1">
    <property type="protein sequence ID" value="XP_038053917.1"/>
    <property type="gene ID" value="LOC119726333"/>
</dbReference>
<sequence length="418" mass="46388">MENTSVSNSTSIFENTDSDSGLSDTAGNIFWLFVQSVIFLFGVPGNCLILSVYWTKTLKTSTHVLIMSLAWADLVACLLAVHRIYGKVAEMARYEVPVFSFIIHAFDSTAIGTSVMLSSVIAADCYDCICRPHRRFFTHKRGKIAAWAAFVFSLVINIPAFIPGTLASGQSLELSTKAFQVICFVVALVMIALCYCKVYTAIKKHTKVDIKSTTRNCSVSRLADECSTRPHDSVLKNVKPNIPAVTSVSTFIYKPCSSAAADASRIVESKGVPNHKFDESTFDESGKRWASHPQATLTTHELASKDTQSRVEKNDSYPRQHQGNAGRAQPKADAAVLQRKTTRMLFITSVVFLLTWLPYWIRVAAVFASYNDSVLHLILRQLSVTLYVNNAVNLLIYGLANRRFRKDCKAVLSKIRLC</sequence>